<proteinExistence type="predicted"/>
<evidence type="ECO:0000313" key="2">
    <source>
        <dbReference type="Proteomes" id="UP000811545"/>
    </source>
</evidence>
<reference evidence="1 2" key="1">
    <citation type="journal article" date="2021" name="bioRxiv">
        <title>Unique metabolic strategies in Hadean analogues reveal hints for primordial physiology.</title>
        <authorList>
            <person name="Nobu M.K."/>
            <person name="Nakai R."/>
            <person name="Tamazawa S."/>
            <person name="Mori H."/>
            <person name="Toyoda A."/>
            <person name="Ijiri A."/>
            <person name="Suzuki S."/>
            <person name="Kurokawa K."/>
            <person name="Kamagata Y."/>
            <person name="Tamaki H."/>
        </authorList>
    </citation>
    <scope>NUCLEOTIDE SEQUENCE [LARGE SCALE GENOMIC DNA]</scope>
    <source>
        <strain evidence="1">BS525</strain>
    </source>
</reference>
<organism evidence="1 2">
    <name type="scientific">Psychracetigena formicireducens</name>
    <dbReference type="NCBI Taxonomy" id="2986056"/>
    <lineage>
        <taxon>Bacteria</taxon>
        <taxon>Bacillati</taxon>
        <taxon>Candidatus Lithacetigenota</taxon>
        <taxon>Candidatus Psychracetigena</taxon>
    </lineage>
</organism>
<dbReference type="Proteomes" id="UP000811545">
    <property type="component" value="Unassembled WGS sequence"/>
</dbReference>
<dbReference type="AlphaFoldDB" id="A0A9E2BIW8"/>
<gene>
    <name evidence="1" type="ORF">DDT42_02031</name>
</gene>
<accession>A0A9E2BIW8</accession>
<evidence type="ECO:0000313" key="1">
    <source>
        <dbReference type="EMBL" id="MBT9146149.1"/>
    </source>
</evidence>
<name>A0A9E2BIW8_PSYF1</name>
<protein>
    <submittedName>
        <fullName evidence="1">Uncharacterized protein</fullName>
    </submittedName>
</protein>
<comment type="caution">
    <text evidence="1">The sequence shown here is derived from an EMBL/GenBank/DDBJ whole genome shotgun (WGS) entry which is preliminary data.</text>
</comment>
<dbReference type="EMBL" id="QLTW01000348">
    <property type="protein sequence ID" value="MBT9146149.1"/>
    <property type="molecule type" value="Genomic_DNA"/>
</dbReference>
<sequence length="290" mass="33649">MACKLLENKTEFFTLANKVRCANYIREDKIIFALVGCFALDWYCLKELERNNFLRRHKEQPGKRDYILQGGESSGINVHRLYWGSHNMDAGKYTFTSFGDHAGPRSSLPDILWQASSAVSEHIEGDPDLRETFANILSLYGENLLNDCGKLLEALATNGEIRSIKNRSALLNFLKKLEYISQKGRHYKVEVPVFFPRDEKIISKIDKQTAKTVCDFLDRNHLEIKNALSKIRPVLNNVPFEEVFVDVWHKIFGYCNMFLAEEGFMYDPPETPFHARYLPWITIKKRVNKM</sequence>